<keyword evidence="4" id="KW-1185">Reference proteome</keyword>
<dbReference type="OrthoDB" id="10599695at2759"/>
<dbReference type="Proteomes" id="UP000594260">
    <property type="component" value="Unplaced"/>
</dbReference>
<organism evidence="3 4">
    <name type="scientific">Varroa destructor</name>
    <name type="common">Honeybee mite</name>
    <dbReference type="NCBI Taxonomy" id="109461"/>
    <lineage>
        <taxon>Eukaryota</taxon>
        <taxon>Metazoa</taxon>
        <taxon>Ecdysozoa</taxon>
        <taxon>Arthropoda</taxon>
        <taxon>Chelicerata</taxon>
        <taxon>Arachnida</taxon>
        <taxon>Acari</taxon>
        <taxon>Parasitiformes</taxon>
        <taxon>Mesostigmata</taxon>
        <taxon>Gamasina</taxon>
        <taxon>Dermanyssoidea</taxon>
        <taxon>Varroidae</taxon>
        <taxon>Varroa</taxon>
    </lineage>
</organism>
<dbReference type="RefSeq" id="XP_022656463.1">
    <property type="nucleotide sequence ID" value="XM_022800728.1"/>
</dbReference>
<sequence>MEITTVPSSAVHTEPVDELQKELTESPKNDVKGDSSKILDSNLRCAMLLDRMEASPLKDLDDEVLASPYTSIRRAQKDYGISSPRSNRKVASPGRFPGTTHWSASNVDSPYVGYRFAPKLPALAMLPQKTNNYKRYWLLIPVVGVVMAMTVAGAISLWHLGKFKCSTSELQRCRNFGATSCINRDDGTECLCTNKLKIGPCEPPSCRDVAQEKCFNRICVEPVRCVFAREYIEALSREDRAVDVSCTEVLSEICASSGVIPFCANSNTYPFGHICNPDPIRPLRCDTSESEYLAQAITRHDRSTGKTNLTEYCYRKRRIYSCLVGLIDYDVPHNASVINCGNWCSKWEGDGCSCTLQAKQAKVKTRSTYNKKSRKGITVSQHCAPKSFPQYCDQPPEVLDQISEAWFKIENDVATDHFYSNIEDLESFIKRVKSIEPDYIDDYVKIYMKAGKDIKIENKTCLPLVLTLGGLYLTSTSFGRNVLKEIYNISRWNRPRLSTRLTIPGDVEYWFFTNHQTVFKANDPCRWDSRAFHQRGFQPDFFATAQLLYFVGSEDRKNVTHPVDIDGVSWASLNLAEKAGYRYLVCLTIKADSMDCERILFWRFRSTYILNKKESKFLENIYGTSPVKDVHEIVTVEDEFYWVSRLLRIYSLNNSTVSLRPGDIPPLPVTETTTTTHFETSTATERNGKGTETNLNNKTVGIRYSDRSNLRQHSRTKTGLVPVTESSIAYTERSRTTFTDSMETKMPALNDGIINTKLSTTSLPKFGEAWRHFDPKEKNPINREYSHDGGIRKKLQAYICNCVLGLAC</sequence>
<feature type="compositionally biased region" description="Low complexity" evidence="1">
    <location>
        <begin position="670"/>
        <end position="685"/>
    </location>
</feature>
<dbReference type="RefSeq" id="XP_022656465.1">
    <property type="nucleotide sequence ID" value="XM_022800730.1"/>
</dbReference>
<feature type="region of interest" description="Disordered" evidence="1">
    <location>
        <begin position="78"/>
        <end position="97"/>
    </location>
</feature>
<dbReference type="KEGG" id="vde:111248412"/>
<protein>
    <submittedName>
        <fullName evidence="3">Uncharacterized protein</fullName>
    </submittedName>
</protein>
<feature type="compositionally biased region" description="Basic and acidic residues" evidence="1">
    <location>
        <begin position="14"/>
        <end position="35"/>
    </location>
</feature>
<evidence type="ECO:0000313" key="4">
    <source>
        <dbReference type="Proteomes" id="UP000594260"/>
    </source>
</evidence>
<feature type="region of interest" description="Disordered" evidence="1">
    <location>
        <begin position="1"/>
        <end position="35"/>
    </location>
</feature>
<evidence type="ECO:0000256" key="2">
    <source>
        <dbReference type="SAM" id="Phobius"/>
    </source>
</evidence>
<dbReference type="InParanoid" id="A0A7M7JT50"/>
<keyword evidence="2" id="KW-0812">Transmembrane</keyword>
<dbReference type="AlphaFoldDB" id="A0A7M7JT50"/>
<dbReference type="EnsemblMetazoa" id="XM_022800728">
    <property type="protein sequence ID" value="XP_022656463"/>
    <property type="gene ID" value="LOC111248412"/>
</dbReference>
<accession>A0A7M7JT50</accession>
<dbReference type="GeneID" id="111248412"/>
<feature type="region of interest" description="Disordered" evidence="1">
    <location>
        <begin position="663"/>
        <end position="696"/>
    </location>
</feature>
<feature type="compositionally biased region" description="Polar residues" evidence="1">
    <location>
        <begin position="1"/>
        <end position="11"/>
    </location>
</feature>
<reference evidence="3" key="1">
    <citation type="submission" date="2021-01" db="UniProtKB">
        <authorList>
            <consortium name="EnsemblMetazoa"/>
        </authorList>
    </citation>
    <scope>IDENTIFICATION</scope>
</reference>
<keyword evidence="2" id="KW-0472">Membrane</keyword>
<dbReference type="EnsemblMetazoa" id="XM_022800730">
    <property type="protein sequence ID" value="XP_022656465"/>
    <property type="gene ID" value="LOC111248412"/>
</dbReference>
<evidence type="ECO:0000313" key="3">
    <source>
        <dbReference type="EnsemblMetazoa" id="XP_022656465"/>
    </source>
</evidence>
<evidence type="ECO:0000256" key="1">
    <source>
        <dbReference type="SAM" id="MobiDB-lite"/>
    </source>
</evidence>
<dbReference type="RefSeq" id="XP_022656464.1">
    <property type="nucleotide sequence ID" value="XM_022800729.1"/>
</dbReference>
<dbReference type="EnsemblMetazoa" id="XM_022800729">
    <property type="protein sequence ID" value="XP_022656464"/>
    <property type="gene ID" value="LOC111248412"/>
</dbReference>
<keyword evidence="2" id="KW-1133">Transmembrane helix</keyword>
<proteinExistence type="predicted"/>
<name>A0A7M7JT50_VARDE</name>
<feature type="transmembrane region" description="Helical" evidence="2">
    <location>
        <begin position="136"/>
        <end position="160"/>
    </location>
</feature>